<dbReference type="InterPro" id="IPR009057">
    <property type="entry name" value="Homeodomain-like_sf"/>
</dbReference>
<gene>
    <name evidence="1" type="ORF">ON006_11310</name>
</gene>
<reference evidence="1" key="1">
    <citation type="submission" date="2022-11" db="EMBL/GenBank/DDBJ databases">
        <title>Dyadobacter pollutisoli sp. nov., isolated from plastic dumped soil.</title>
        <authorList>
            <person name="Kim J.M."/>
            <person name="Kim K.R."/>
            <person name="Lee J.K."/>
            <person name="Hao L."/>
            <person name="Jeon C.O."/>
        </authorList>
    </citation>
    <scope>NUCLEOTIDE SEQUENCE</scope>
    <source>
        <strain evidence="1">U1</strain>
    </source>
</reference>
<dbReference type="Proteomes" id="UP001164653">
    <property type="component" value="Chromosome"/>
</dbReference>
<dbReference type="KEGG" id="dpf:ON006_11310"/>
<evidence type="ECO:0000313" key="2">
    <source>
        <dbReference type="Proteomes" id="UP001164653"/>
    </source>
</evidence>
<accession>A0A9E8ND51</accession>
<name>A0A9E8ND51_9BACT</name>
<dbReference type="EMBL" id="CP112998">
    <property type="protein sequence ID" value="WAC14524.1"/>
    <property type="molecule type" value="Genomic_DNA"/>
</dbReference>
<dbReference type="Gene3D" id="1.10.357.10">
    <property type="entry name" value="Tetracycline Repressor, domain 2"/>
    <property type="match status" value="1"/>
</dbReference>
<dbReference type="RefSeq" id="WP_244819893.1">
    <property type="nucleotide sequence ID" value="NZ_CP112998.1"/>
</dbReference>
<keyword evidence="2" id="KW-1185">Reference proteome</keyword>
<protein>
    <submittedName>
        <fullName evidence="1">TetR family transcriptional regulator</fullName>
    </submittedName>
</protein>
<sequence>MKDTEQSIIEAAILIFNEDLSAPLEKVAEKAETTRRTLHRYFKDRKELMQRCEKEIRRSCAIAMTQAYNSSEDPVIQLENMFYAGIQCGTKHTFLHKLHQLHDHAHETSNKDCVKFEQTFQLWNSHLKLLQTTGLISAHLSSEWIQNLYNGIVTACIASQNQTQMNQQDVKKFAWFSFSRGIGI</sequence>
<dbReference type="AlphaFoldDB" id="A0A9E8ND51"/>
<proteinExistence type="predicted"/>
<dbReference type="SUPFAM" id="SSF46689">
    <property type="entry name" value="Homeodomain-like"/>
    <property type="match status" value="1"/>
</dbReference>
<evidence type="ECO:0000313" key="1">
    <source>
        <dbReference type="EMBL" id="WAC14524.1"/>
    </source>
</evidence>
<organism evidence="1 2">
    <name type="scientific">Dyadobacter pollutisoli</name>
    <dbReference type="NCBI Taxonomy" id="2910158"/>
    <lineage>
        <taxon>Bacteria</taxon>
        <taxon>Pseudomonadati</taxon>
        <taxon>Bacteroidota</taxon>
        <taxon>Cytophagia</taxon>
        <taxon>Cytophagales</taxon>
        <taxon>Spirosomataceae</taxon>
        <taxon>Dyadobacter</taxon>
    </lineage>
</organism>